<evidence type="ECO:0000256" key="2">
    <source>
        <dbReference type="ARBA" id="ARBA00022840"/>
    </source>
</evidence>
<dbReference type="SUPFAM" id="SSF53254">
    <property type="entry name" value="Phosphoglycerate mutase-like"/>
    <property type="match status" value="1"/>
</dbReference>
<protein>
    <recommendedName>
        <fullName evidence="4">6-phosphofructo-2-kinase domain-containing protein</fullName>
    </recommendedName>
</protein>
<dbReference type="PRINTS" id="PR00991">
    <property type="entry name" value="6PFRUCTKNASE"/>
</dbReference>
<dbReference type="Gene3D" id="3.40.50.1240">
    <property type="entry name" value="Phosphoglycerate mutase-like"/>
    <property type="match status" value="1"/>
</dbReference>
<organism evidence="5 6">
    <name type="scientific">Chrysophaeum taylorii</name>
    <dbReference type="NCBI Taxonomy" id="2483200"/>
    <lineage>
        <taxon>Eukaryota</taxon>
        <taxon>Sar</taxon>
        <taxon>Stramenopiles</taxon>
        <taxon>Ochrophyta</taxon>
        <taxon>Pelagophyceae</taxon>
        <taxon>Pelagomonadales</taxon>
        <taxon>Pelagomonadaceae</taxon>
        <taxon>Chrysophaeum</taxon>
    </lineage>
</organism>
<dbReference type="PIRSF" id="PIRSF000709">
    <property type="entry name" value="6PFK_2-Ptase"/>
    <property type="match status" value="1"/>
</dbReference>
<dbReference type="Pfam" id="PF01591">
    <property type="entry name" value="6PF2K"/>
    <property type="match status" value="1"/>
</dbReference>
<dbReference type="GO" id="GO:0006000">
    <property type="term" value="P:fructose metabolic process"/>
    <property type="evidence" value="ECO:0007669"/>
    <property type="project" value="InterPro"/>
</dbReference>
<dbReference type="InterPro" id="IPR013079">
    <property type="entry name" value="6Phosfructo_kin"/>
</dbReference>
<keyword evidence="2" id="KW-0067">ATP-binding</keyword>
<dbReference type="Proteomes" id="UP001230188">
    <property type="component" value="Unassembled WGS sequence"/>
</dbReference>
<dbReference type="InterPro" id="IPR013078">
    <property type="entry name" value="His_Pase_superF_clade-1"/>
</dbReference>
<name>A0AAD7UPQ6_9STRA</name>
<dbReference type="GO" id="GO:0006003">
    <property type="term" value="P:fructose 2,6-bisphosphate metabolic process"/>
    <property type="evidence" value="ECO:0007669"/>
    <property type="project" value="InterPro"/>
</dbReference>
<sequence length="531" mass="60597">MEARKVASPVQLKSEKRRIADFRKLSRKSIEQQMISVDNPEPQMPPGGTSPRDNPVLLDVAESNEFSTASDKLVIIMVGLPARGKTFIARKLLQYLGFFHAVNARVFNMADYRRRMHGAYREASWFNPECSEGAVARQQCHDAALDDLSEWLEAGNDGRIAILDGTHATLDKREYAVQRLAPLECKVIMIESICSDDTVIERNIKSTGLKASDYAGKPAEEAIRDFRERVGHYEAQYETLDGPASGGRERDRSWMKIVDSRRFVINNIRGYTPSRIIQFVSNLHQVPHVFYLCRHGQSEYNVLGKIGGDSGLSPEGDRFARALARFAETEICVDGNGLFGAPNSVVPARLWTSTLKRTRDTAQYIQHPKIEIAYKGDDIDGRPQTWVQMRPRPWSNLDELFAGICDGMTYDEIKEHYPDEFARRQRNKLAYRYPRGESYLDMIHRLDPMILEMERHREPLLIIAHQGVLRLIYAYYLGLPRESAPYVSIPIHTVIKLTPLVYECREERFELLKTLDDDGQAEPTDLDPPSH</sequence>
<evidence type="ECO:0000256" key="3">
    <source>
        <dbReference type="SAM" id="MobiDB-lite"/>
    </source>
</evidence>
<dbReference type="FunFam" id="3.40.50.300:FF:000644">
    <property type="entry name" value="GpmB, Fructose-2,6-bisphosphatase"/>
    <property type="match status" value="1"/>
</dbReference>
<dbReference type="Pfam" id="PF00300">
    <property type="entry name" value="His_Phos_1"/>
    <property type="match status" value="2"/>
</dbReference>
<evidence type="ECO:0000313" key="6">
    <source>
        <dbReference type="Proteomes" id="UP001230188"/>
    </source>
</evidence>
<dbReference type="AlphaFoldDB" id="A0AAD7UPQ6"/>
<keyword evidence="1" id="KW-0547">Nucleotide-binding</keyword>
<dbReference type="GO" id="GO:0005829">
    <property type="term" value="C:cytosol"/>
    <property type="evidence" value="ECO:0007669"/>
    <property type="project" value="TreeGrafter"/>
</dbReference>
<reference evidence="5" key="1">
    <citation type="submission" date="2023-01" db="EMBL/GenBank/DDBJ databases">
        <title>Metagenome sequencing of chrysophaentin producing Chrysophaeum taylorii.</title>
        <authorList>
            <person name="Davison J."/>
            <person name="Bewley C."/>
        </authorList>
    </citation>
    <scope>NUCLEOTIDE SEQUENCE</scope>
    <source>
        <strain evidence="5">NIES-1699</strain>
    </source>
</reference>
<dbReference type="PANTHER" id="PTHR10606:SF44">
    <property type="entry name" value="6-PHOSPHOFRUCTO 2-KINASE_FRUCTOSE 2,6-BISPHOSPHATASE LONG FORM"/>
    <property type="match status" value="1"/>
</dbReference>
<dbReference type="InterPro" id="IPR001345">
    <property type="entry name" value="PG/BPGM_mutase_AS"/>
</dbReference>
<dbReference type="SMART" id="SM00855">
    <property type="entry name" value="PGAM"/>
    <property type="match status" value="1"/>
</dbReference>
<feature type="domain" description="6-phosphofructo-2-kinase" evidence="4">
    <location>
        <begin position="70"/>
        <end position="287"/>
    </location>
</feature>
<dbReference type="CDD" id="cd07067">
    <property type="entry name" value="HP_PGM_like"/>
    <property type="match status" value="1"/>
</dbReference>
<dbReference type="InterPro" id="IPR027417">
    <property type="entry name" value="P-loop_NTPase"/>
</dbReference>
<evidence type="ECO:0000256" key="1">
    <source>
        <dbReference type="ARBA" id="ARBA00022741"/>
    </source>
</evidence>
<dbReference type="EMBL" id="JAQMWT010000009">
    <property type="protein sequence ID" value="KAJ8614209.1"/>
    <property type="molecule type" value="Genomic_DNA"/>
</dbReference>
<dbReference type="PROSITE" id="PS00175">
    <property type="entry name" value="PG_MUTASE"/>
    <property type="match status" value="1"/>
</dbReference>
<evidence type="ECO:0000259" key="4">
    <source>
        <dbReference type="Pfam" id="PF01591"/>
    </source>
</evidence>
<dbReference type="InterPro" id="IPR003094">
    <property type="entry name" value="6Pfruct_kin"/>
</dbReference>
<dbReference type="Gene3D" id="3.40.50.300">
    <property type="entry name" value="P-loop containing nucleotide triphosphate hydrolases"/>
    <property type="match status" value="1"/>
</dbReference>
<dbReference type="GO" id="GO:0004331">
    <property type="term" value="F:fructose-2,6-bisphosphate 2-phosphatase activity"/>
    <property type="evidence" value="ECO:0007669"/>
    <property type="project" value="TreeGrafter"/>
</dbReference>
<dbReference type="GO" id="GO:0003873">
    <property type="term" value="F:6-phosphofructo-2-kinase activity"/>
    <property type="evidence" value="ECO:0007669"/>
    <property type="project" value="InterPro"/>
</dbReference>
<gene>
    <name evidence="5" type="ORF">CTAYLR_001110</name>
</gene>
<keyword evidence="6" id="KW-1185">Reference proteome</keyword>
<feature type="region of interest" description="Disordered" evidence="3">
    <location>
        <begin position="31"/>
        <end position="54"/>
    </location>
</feature>
<dbReference type="PANTHER" id="PTHR10606">
    <property type="entry name" value="6-PHOSPHOFRUCTO-2-KINASE/FRUCTOSE-2,6-BISPHOSPHATASE"/>
    <property type="match status" value="1"/>
</dbReference>
<dbReference type="GO" id="GO:0005524">
    <property type="term" value="F:ATP binding"/>
    <property type="evidence" value="ECO:0007669"/>
    <property type="project" value="UniProtKB-KW"/>
</dbReference>
<proteinExistence type="predicted"/>
<evidence type="ECO:0000313" key="5">
    <source>
        <dbReference type="EMBL" id="KAJ8614209.1"/>
    </source>
</evidence>
<accession>A0AAD7UPQ6</accession>
<dbReference type="InterPro" id="IPR029033">
    <property type="entry name" value="His_PPase_superfam"/>
</dbReference>
<comment type="caution">
    <text evidence="5">The sequence shown here is derived from an EMBL/GenBank/DDBJ whole genome shotgun (WGS) entry which is preliminary data.</text>
</comment>
<dbReference type="SUPFAM" id="SSF52540">
    <property type="entry name" value="P-loop containing nucleoside triphosphate hydrolases"/>
    <property type="match status" value="1"/>
</dbReference>